<dbReference type="PANTHER" id="PTHR43244:SF1">
    <property type="entry name" value="5,10-METHYLENETETRAHYDROMETHANOPTERIN REDUCTASE"/>
    <property type="match status" value="1"/>
</dbReference>
<dbReference type="SUPFAM" id="SSF51679">
    <property type="entry name" value="Bacterial luciferase-like"/>
    <property type="match status" value="1"/>
</dbReference>
<reference evidence="3" key="1">
    <citation type="submission" date="2018-05" db="EMBL/GenBank/DDBJ databases">
        <authorList>
            <person name="Lanie J.A."/>
            <person name="Ng W.-L."/>
            <person name="Kazmierczak K.M."/>
            <person name="Andrzejewski T.M."/>
            <person name="Davidsen T.M."/>
            <person name="Wayne K.J."/>
            <person name="Tettelin H."/>
            <person name="Glass J.I."/>
            <person name="Rusch D."/>
            <person name="Podicherti R."/>
            <person name="Tsui H.-C.T."/>
            <person name="Winkler M.E."/>
        </authorList>
    </citation>
    <scope>NUCLEOTIDE SEQUENCE</scope>
</reference>
<dbReference type="InterPro" id="IPR036661">
    <property type="entry name" value="Luciferase-like_sf"/>
</dbReference>
<gene>
    <name evidence="3" type="ORF">METZ01_LOCUS24073</name>
</gene>
<proteinExistence type="predicted"/>
<dbReference type="GO" id="GO:0016705">
    <property type="term" value="F:oxidoreductase activity, acting on paired donors, with incorporation or reduction of molecular oxygen"/>
    <property type="evidence" value="ECO:0007669"/>
    <property type="project" value="InterPro"/>
</dbReference>
<dbReference type="Gene3D" id="3.20.20.30">
    <property type="entry name" value="Luciferase-like domain"/>
    <property type="match status" value="1"/>
</dbReference>
<accession>A0A381PYY5</accession>
<name>A0A381PYY5_9ZZZZ</name>
<dbReference type="PANTHER" id="PTHR43244">
    <property type="match status" value="1"/>
</dbReference>
<protein>
    <recommendedName>
        <fullName evidence="2">Luciferase-like domain-containing protein</fullName>
    </recommendedName>
</protein>
<dbReference type="AlphaFoldDB" id="A0A381PYY5"/>
<evidence type="ECO:0000256" key="1">
    <source>
        <dbReference type="ARBA" id="ARBA00023002"/>
    </source>
</evidence>
<sequence>MSIHFGLTLPQRGAFIGIGSINDILSLAPRAEETGLFSSVWVGDSLTAKPRPEAIALLGSLAGMTDQLRLGVGCMASFPVRDPALFAYQWATLDLISEGRMDLAACTGIVTADGASRAEGRHFGGVSDIDRAARMEENIQLCRLLWSGQEVDFDGRFHSYSALRIQPKPVQDPCPIWIAANPAPGKYWERSLRRVAKLADGFQTCALFPGILRLMVDDVVKYRREDQNDSDDFPVMAYHNVNIGTDREQCLNESKQFLDAYYGPVFSPEQVESWTAAGNPDEVISDIGDLIDQGATAVTLRMTSTNQDAQFALLTEHVLPALV</sequence>
<organism evidence="3">
    <name type="scientific">marine metagenome</name>
    <dbReference type="NCBI Taxonomy" id="408172"/>
    <lineage>
        <taxon>unclassified sequences</taxon>
        <taxon>metagenomes</taxon>
        <taxon>ecological metagenomes</taxon>
    </lineage>
</organism>
<dbReference type="Pfam" id="PF00296">
    <property type="entry name" value="Bac_luciferase"/>
    <property type="match status" value="1"/>
</dbReference>
<dbReference type="EMBL" id="UINC01001115">
    <property type="protein sequence ID" value="SUZ71219.1"/>
    <property type="molecule type" value="Genomic_DNA"/>
</dbReference>
<keyword evidence="1" id="KW-0560">Oxidoreductase</keyword>
<feature type="domain" description="Luciferase-like" evidence="2">
    <location>
        <begin position="17"/>
        <end position="266"/>
    </location>
</feature>
<evidence type="ECO:0000259" key="2">
    <source>
        <dbReference type="Pfam" id="PF00296"/>
    </source>
</evidence>
<evidence type="ECO:0000313" key="3">
    <source>
        <dbReference type="EMBL" id="SUZ71219.1"/>
    </source>
</evidence>
<dbReference type="InterPro" id="IPR050564">
    <property type="entry name" value="F420-G6PD/mer"/>
</dbReference>
<dbReference type="InterPro" id="IPR011251">
    <property type="entry name" value="Luciferase-like_dom"/>
</dbReference>